<name>G0V0G8_TRYCI</name>
<proteinExistence type="inferred from homology"/>
<reference evidence="12" key="1">
    <citation type="journal article" date="2012" name="Proc. Natl. Acad. Sci. U.S.A.">
        <title>Antigenic diversity is generated by distinct evolutionary mechanisms in African trypanosome species.</title>
        <authorList>
            <person name="Jackson A.P."/>
            <person name="Berry A."/>
            <person name="Aslett M."/>
            <person name="Allison H.C."/>
            <person name="Burton P."/>
            <person name="Vavrova-Anderson J."/>
            <person name="Brown R."/>
            <person name="Browne H."/>
            <person name="Corton N."/>
            <person name="Hauser H."/>
            <person name="Gamble J."/>
            <person name="Gilderthorp R."/>
            <person name="Marcello L."/>
            <person name="McQuillan J."/>
            <person name="Otto T.D."/>
            <person name="Quail M.A."/>
            <person name="Sanders M.J."/>
            <person name="van Tonder A."/>
            <person name="Ginger M.L."/>
            <person name="Field M.C."/>
            <person name="Barry J.D."/>
            <person name="Hertz-Fowler C."/>
            <person name="Berriman M."/>
        </authorList>
    </citation>
    <scope>NUCLEOTIDE SEQUENCE</scope>
    <source>
        <strain evidence="12">IL3000</strain>
    </source>
</reference>
<dbReference type="EMBL" id="HE575324">
    <property type="protein sequence ID" value="CCC95139.1"/>
    <property type="molecule type" value="Genomic_DNA"/>
</dbReference>
<dbReference type="PANTHER" id="PTHR45624">
    <property type="entry name" value="MITOCHONDRIAL BASIC AMINO ACIDS TRANSPORTER-RELATED"/>
    <property type="match status" value="1"/>
</dbReference>
<evidence type="ECO:0000256" key="2">
    <source>
        <dbReference type="ARBA" id="ARBA00006375"/>
    </source>
</evidence>
<dbReference type="PANTHER" id="PTHR45624:SF4">
    <property type="entry name" value="CONGESTED-LIKE TRACHEA PROTEIN-RELATED"/>
    <property type="match status" value="1"/>
</dbReference>
<keyword evidence="7" id="KW-0496">Mitochondrion</keyword>
<keyword evidence="8 9" id="KW-0472">Membrane</keyword>
<accession>G0V0G8</accession>
<evidence type="ECO:0000256" key="4">
    <source>
        <dbReference type="ARBA" id="ARBA00022692"/>
    </source>
</evidence>
<evidence type="ECO:0000256" key="6">
    <source>
        <dbReference type="ARBA" id="ARBA00022989"/>
    </source>
</evidence>
<evidence type="ECO:0000256" key="7">
    <source>
        <dbReference type="ARBA" id="ARBA00023128"/>
    </source>
</evidence>
<dbReference type="InterPro" id="IPR050567">
    <property type="entry name" value="Mitochondrial_Carrier"/>
</dbReference>
<dbReference type="GO" id="GO:1902603">
    <property type="term" value="P:carnitine transmembrane transport"/>
    <property type="evidence" value="ECO:0007669"/>
    <property type="project" value="TreeGrafter"/>
</dbReference>
<dbReference type="AlphaFoldDB" id="G0V0G8"/>
<dbReference type="InterPro" id="IPR018108">
    <property type="entry name" value="MCP_transmembrane"/>
</dbReference>
<evidence type="ECO:0000256" key="11">
    <source>
        <dbReference type="SAM" id="Phobius"/>
    </source>
</evidence>
<evidence type="ECO:0000313" key="12">
    <source>
        <dbReference type="EMBL" id="CCC95139.1"/>
    </source>
</evidence>
<evidence type="ECO:0000256" key="10">
    <source>
        <dbReference type="RuleBase" id="RU000488"/>
    </source>
</evidence>
<dbReference type="GO" id="GO:0006839">
    <property type="term" value="P:mitochondrial transport"/>
    <property type="evidence" value="ECO:0007669"/>
    <property type="project" value="TreeGrafter"/>
</dbReference>
<comment type="similarity">
    <text evidence="2 10">Belongs to the mitochondrial carrier (TC 2.A.29) family.</text>
</comment>
<feature type="repeat" description="Solcar" evidence="9">
    <location>
        <begin position="192"/>
        <end position="275"/>
    </location>
</feature>
<dbReference type="GO" id="GO:0031966">
    <property type="term" value="C:mitochondrial membrane"/>
    <property type="evidence" value="ECO:0007669"/>
    <property type="project" value="UniProtKB-SubCell"/>
</dbReference>
<dbReference type="Pfam" id="PF00153">
    <property type="entry name" value="Mito_carr"/>
    <property type="match status" value="3"/>
</dbReference>
<dbReference type="VEuPathDB" id="TriTrypDB:TcIL3000.11.5530"/>
<evidence type="ECO:0000256" key="9">
    <source>
        <dbReference type="PROSITE-ProRule" id="PRU00282"/>
    </source>
</evidence>
<feature type="repeat" description="Solcar" evidence="9">
    <location>
        <begin position="1"/>
        <end position="85"/>
    </location>
</feature>
<comment type="subcellular location">
    <subcellularLocation>
        <location evidence="1">Mitochondrion membrane</location>
        <topology evidence="1">Multi-pass membrane protein</topology>
    </subcellularLocation>
</comment>
<evidence type="ECO:0000256" key="1">
    <source>
        <dbReference type="ARBA" id="ARBA00004225"/>
    </source>
</evidence>
<dbReference type="GO" id="GO:0015227">
    <property type="term" value="F:O-acyl-L-carnitine transmembrane transporter activity"/>
    <property type="evidence" value="ECO:0007669"/>
    <property type="project" value="TreeGrafter"/>
</dbReference>
<dbReference type="InterPro" id="IPR023395">
    <property type="entry name" value="MCP_dom_sf"/>
</dbReference>
<evidence type="ECO:0000256" key="5">
    <source>
        <dbReference type="ARBA" id="ARBA00022737"/>
    </source>
</evidence>
<evidence type="ECO:0000256" key="8">
    <source>
        <dbReference type="ARBA" id="ARBA00023136"/>
    </source>
</evidence>
<dbReference type="SUPFAM" id="SSF103506">
    <property type="entry name" value="Mitochondrial carrier"/>
    <property type="match status" value="1"/>
</dbReference>
<gene>
    <name evidence="12" type="ORF">TCIL3000_11_5530</name>
</gene>
<dbReference type="Gene3D" id="1.50.40.10">
    <property type="entry name" value="Mitochondrial carrier domain"/>
    <property type="match status" value="1"/>
</dbReference>
<feature type="repeat" description="Solcar" evidence="9">
    <location>
        <begin position="98"/>
        <end position="184"/>
    </location>
</feature>
<keyword evidence="6 11" id="KW-1133">Transmembrane helix</keyword>
<keyword evidence="3 10" id="KW-0813">Transport</keyword>
<sequence>MDLMVSFLSGWAGGISNLLVGHPFDTVKTLMQGNKGEYKNSLHCAKTVIMKGGPFALYKGVIAPMTGTGVVMAIYFVAYDTTESLIRWVKGVDKRVPLSMGEIMLCGGSTGALGSLILGPAELLKVRQQTTLSSGARGSLRDVIFSIYRTEGLRGFTRGIGATMFRDIPGRMAWFGAYEYTKIMICKDSKGPSAGEALFAGGMGGITVWTFLLPLDCIKTRVQASPVPISPAGAFRAILKEHGAGGFFRGLGPALLRAFPANAACFAARDMTKLFLNSFRD</sequence>
<dbReference type="PROSITE" id="PS50920">
    <property type="entry name" value="SOLCAR"/>
    <property type="match status" value="3"/>
</dbReference>
<organism evidence="12">
    <name type="scientific">Trypanosoma congolense (strain IL3000)</name>
    <dbReference type="NCBI Taxonomy" id="1068625"/>
    <lineage>
        <taxon>Eukaryota</taxon>
        <taxon>Discoba</taxon>
        <taxon>Euglenozoa</taxon>
        <taxon>Kinetoplastea</taxon>
        <taxon>Metakinetoplastina</taxon>
        <taxon>Trypanosomatida</taxon>
        <taxon>Trypanosomatidae</taxon>
        <taxon>Trypanosoma</taxon>
        <taxon>Nannomonas</taxon>
    </lineage>
</organism>
<feature type="transmembrane region" description="Helical" evidence="11">
    <location>
        <begin position="56"/>
        <end position="78"/>
    </location>
</feature>
<evidence type="ECO:0000256" key="3">
    <source>
        <dbReference type="ARBA" id="ARBA00022448"/>
    </source>
</evidence>
<keyword evidence="5" id="KW-0677">Repeat</keyword>
<keyword evidence="4 9" id="KW-0812">Transmembrane</keyword>
<protein>
    <submittedName>
        <fullName evidence="12">Putative mitochondrial carrier protein</fullName>
    </submittedName>
</protein>